<name>A0A382PNR5_9ZZZZ</name>
<sequence length="66" mass="7073">AKIAKEKFFKIDIRLGAEADRRAAQVEASTAATFAELKIKGAKSPAELGLPTPANFGAWWAKNATK</sequence>
<reference evidence="1" key="1">
    <citation type="submission" date="2018-05" db="EMBL/GenBank/DDBJ databases">
        <authorList>
            <person name="Lanie J.A."/>
            <person name="Ng W.-L."/>
            <person name="Kazmierczak K.M."/>
            <person name="Andrzejewski T.M."/>
            <person name="Davidsen T.M."/>
            <person name="Wayne K.J."/>
            <person name="Tettelin H."/>
            <person name="Glass J.I."/>
            <person name="Rusch D."/>
            <person name="Podicherti R."/>
            <person name="Tsui H.-C.T."/>
            <person name="Winkler M.E."/>
        </authorList>
    </citation>
    <scope>NUCLEOTIDE SEQUENCE</scope>
</reference>
<accession>A0A382PNR5</accession>
<protein>
    <submittedName>
        <fullName evidence="1">Uncharacterized protein</fullName>
    </submittedName>
</protein>
<gene>
    <name evidence="1" type="ORF">METZ01_LOCUS327159</name>
</gene>
<organism evidence="1">
    <name type="scientific">marine metagenome</name>
    <dbReference type="NCBI Taxonomy" id="408172"/>
    <lineage>
        <taxon>unclassified sequences</taxon>
        <taxon>metagenomes</taxon>
        <taxon>ecological metagenomes</taxon>
    </lineage>
</organism>
<evidence type="ECO:0000313" key="1">
    <source>
        <dbReference type="EMBL" id="SVC74305.1"/>
    </source>
</evidence>
<dbReference type="EMBL" id="UINC01108304">
    <property type="protein sequence ID" value="SVC74305.1"/>
    <property type="molecule type" value="Genomic_DNA"/>
</dbReference>
<feature type="non-terminal residue" evidence="1">
    <location>
        <position position="1"/>
    </location>
</feature>
<proteinExistence type="predicted"/>
<dbReference type="AlphaFoldDB" id="A0A382PNR5"/>